<gene>
    <name evidence="9" type="ORF">ACFSBL_17310</name>
</gene>
<evidence type="ECO:0000256" key="1">
    <source>
        <dbReference type="ARBA" id="ARBA00004370"/>
    </source>
</evidence>
<dbReference type="InterPro" id="IPR000923">
    <property type="entry name" value="BlueCu_1"/>
</dbReference>
<dbReference type="InterPro" id="IPR006311">
    <property type="entry name" value="TAT_signal"/>
</dbReference>
<comment type="caution">
    <text evidence="9">The sequence shown here is derived from an EMBL/GenBank/DDBJ whole genome shotgun (WGS) entry which is preliminary data.</text>
</comment>
<evidence type="ECO:0000256" key="5">
    <source>
        <dbReference type="ARBA" id="ARBA00023008"/>
    </source>
</evidence>
<dbReference type="PANTHER" id="PTHR34192:SF10">
    <property type="entry name" value="PLASTOCYANIN MAJOR ISOFORM, CHLOROPLASTIC-RELATED"/>
    <property type="match status" value="1"/>
</dbReference>
<protein>
    <submittedName>
        <fullName evidence="9">Plastocyanin/azurin family copper-binding protein</fullName>
    </submittedName>
</protein>
<reference evidence="9 10" key="1">
    <citation type="journal article" date="2019" name="Int. J. Syst. Evol. Microbiol.">
        <title>The Global Catalogue of Microorganisms (GCM) 10K type strain sequencing project: providing services to taxonomists for standard genome sequencing and annotation.</title>
        <authorList>
            <consortium name="The Broad Institute Genomics Platform"/>
            <consortium name="The Broad Institute Genome Sequencing Center for Infectious Disease"/>
            <person name="Wu L."/>
            <person name="Ma J."/>
        </authorList>
    </citation>
    <scope>NUCLEOTIDE SEQUENCE [LARGE SCALE GENOMIC DNA]</scope>
    <source>
        <strain evidence="9 10">CGMCC 1.10390</strain>
    </source>
</reference>
<dbReference type="AlphaFoldDB" id="A0ABD6DQ40"/>
<dbReference type="SUPFAM" id="SSF49503">
    <property type="entry name" value="Cupredoxins"/>
    <property type="match status" value="1"/>
</dbReference>
<keyword evidence="10" id="KW-1185">Reference proteome</keyword>
<evidence type="ECO:0000256" key="6">
    <source>
        <dbReference type="ARBA" id="ARBA00023136"/>
    </source>
</evidence>
<keyword evidence="5" id="KW-0186">Copper</keyword>
<name>A0ABD6DQ40_9EURY</name>
<keyword evidence="2" id="KW-0813">Transport</keyword>
<dbReference type="RefSeq" id="WP_256400494.1">
    <property type="nucleotide sequence ID" value="NZ_JANHJR010000003.1"/>
</dbReference>
<organism evidence="9 10">
    <name type="scientific">Haloarchaeobius litoreus</name>
    <dbReference type="NCBI Taxonomy" id="755306"/>
    <lineage>
        <taxon>Archaea</taxon>
        <taxon>Methanobacteriati</taxon>
        <taxon>Methanobacteriota</taxon>
        <taxon>Stenosarchaea group</taxon>
        <taxon>Halobacteria</taxon>
        <taxon>Halobacteriales</taxon>
        <taxon>Halorubellaceae</taxon>
        <taxon>Haloarchaeobius</taxon>
    </lineage>
</organism>
<feature type="compositionally biased region" description="Low complexity" evidence="7">
    <location>
        <begin position="22"/>
        <end position="35"/>
    </location>
</feature>
<dbReference type="PANTHER" id="PTHR34192">
    <property type="entry name" value="PLASTOCYANIN MAJOR ISOFORM, CHLOROPLASTIC-RELATED"/>
    <property type="match status" value="1"/>
</dbReference>
<dbReference type="GO" id="GO:0046872">
    <property type="term" value="F:metal ion binding"/>
    <property type="evidence" value="ECO:0007669"/>
    <property type="project" value="UniProtKB-KW"/>
</dbReference>
<dbReference type="Pfam" id="PF00127">
    <property type="entry name" value="Copper-bind"/>
    <property type="match status" value="1"/>
</dbReference>
<dbReference type="Gene3D" id="2.60.40.420">
    <property type="entry name" value="Cupredoxins - blue copper proteins"/>
    <property type="match status" value="1"/>
</dbReference>
<sequence>MSRDERGSTDGRERSRRDLLRTTGAAIAAAVGTAGCLSNPWGPARRATDRGAGGGGTNADATTSTSRATAENDATTTAETEPTAAASETSAPETTGLPPVEREPDLVVEVAADGFSFAPETFSVAAGDTVHWVWRSSGHNVRIREKPDGSDWTGTPGTASDTYDEGYLHAHTFRASGRYEYFCAPHQTLGLEGSFDVE</sequence>
<proteinExistence type="predicted"/>
<feature type="domain" description="Blue (type 1) copper" evidence="8">
    <location>
        <begin position="108"/>
        <end position="197"/>
    </location>
</feature>
<accession>A0ABD6DQ40</accession>
<dbReference type="InterPro" id="IPR008972">
    <property type="entry name" value="Cupredoxin"/>
</dbReference>
<keyword evidence="6" id="KW-0472">Membrane</keyword>
<evidence type="ECO:0000259" key="8">
    <source>
        <dbReference type="Pfam" id="PF00127"/>
    </source>
</evidence>
<evidence type="ECO:0000256" key="4">
    <source>
        <dbReference type="ARBA" id="ARBA00022982"/>
    </source>
</evidence>
<comment type="subcellular location">
    <subcellularLocation>
        <location evidence="1">Membrane</location>
    </subcellularLocation>
</comment>
<keyword evidence="3" id="KW-0479">Metal-binding</keyword>
<feature type="region of interest" description="Disordered" evidence="7">
    <location>
        <begin position="1"/>
        <end position="100"/>
    </location>
</feature>
<dbReference type="PROSITE" id="PS51318">
    <property type="entry name" value="TAT"/>
    <property type="match status" value="1"/>
</dbReference>
<dbReference type="EMBL" id="JBHUDO010000003">
    <property type="protein sequence ID" value="MFD1647450.1"/>
    <property type="molecule type" value="Genomic_DNA"/>
</dbReference>
<dbReference type="GO" id="GO:0016020">
    <property type="term" value="C:membrane"/>
    <property type="evidence" value="ECO:0007669"/>
    <property type="project" value="UniProtKB-SubCell"/>
</dbReference>
<evidence type="ECO:0000256" key="3">
    <source>
        <dbReference type="ARBA" id="ARBA00022723"/>
    </source>
</evidence>
<evidence type="ECO:0000313" key="9">
    <source>
        <dbReference type="EMBL" id="MFD1647450.1"/>
    </source>
</evidence>
<keyword evidence="4" id="KW-0249">Electron transport</keyword>
<feature type="compositionally biased region" description="Basic and acidic residues" evidence="7">
    <location>
        <begin position="1"/>
        <end position="20"/>
    </location>
</feature>
<evidence type="ECO:0000313" key="10">
    <source>
        <dbReference type="Proteomes" id="UP001597034"/>
    </source>
</evidence>
<dbReference type="Proteomes" id="UP001597034">
    <property type="component" value="Unassembled WGS sequence"/>
</dbReference>
<evidence type="ECO:0000256" key="2">
    <source>
        <dbReference type="ARBA" id="ARBA00022448"/>
    </source>
</evidence>
<dbReference type="NCBIfam" id="TIGR01409">
    <property type="entry name" value="TAT_signal_seq"/>
    <property type="match status" value="1"/>
</dbReference>
<dbReference type="InterPro" id="IPR019546">
    <property type="entry name" value="TAT_signal_bac_arc"/>
</dbReference>
<evidence type="ECO:0000256" key="7">
    <source>
        <dbReference type="SAM" id="MobiDB-lite"/>
    </source>
</evidence>
<feature type="compositionally biased region" description="Low complexity" evidence="7">
    <location>
        <begin position="58"/>
        <end position="95"/>
    </location>
</feature>